<keyword evidence="13" id="KW-1185">Reference proteome</keyword>
<reference evidence="12 13" key="1">
    <citation type="submission" date="2024-01" db="EMBL/GenBank/DDBJ databases">
        <title>The genome of the rayed Mediterranean limpet Patella caerulea (Linnaeus, 1758).</title>
        <authorList>
            <person name="Anh-Thu Weber A."/>
            <person name="Halstead-Nussloch G."/>
        </authorList>
    </citation>
    <scope>NUCLEOTIDE SEQUENCE [LARGE SCALE GENOMIC DNA]</scope>
    <source>
        <strain evidence="12">AATW-2023a</strain>
        <tissue evidence="12">Whole specimen</tissue>
    </source>
</reference>
<keyword evidence="8 9" id="KW-0539">Nucleus</keyword>
<dbReference type="EMBL" id="JAZGQO010000009">
    <property type="protein sequence ID" value="KAK6178063.1"/>
    <property type="molecule type" value="Genomic_DNA"/>
</dbReference>
<dbReference type="InterPro" id="IPR027421">
    <property type="entry name" value="DNA_pol_lamdba_lyase_dom_sf"/>
</dbReference>
<dbReference type="CDD" id="cd00141">
    <property type="entry name" value="NT_POLXc"/>
    <property type="match status" value="1"/>
</dbReference>
<feature type="domain" description="BRCT" evidence="11">
    <location>
        <begin position="15"/>
        <end position="102"/>
    </location>
</feature>
<dbReference type="InterPro" id="IPR010996">
    <property type="entry name" value="HHH_MUS81"/>
</dbReference>
<dbReference type="FunFam" id="3.30.210.10:FF:000005">
    <property type="entry name" value="DNA polymerase IV"/>
    <property type="match status" value="1"/>
</dbReference>
<dbReference type="InterPro" id="IPR019843">
    <property type="entry name" value="DNA_pol-X_BS"/>
</dbReference>
<evidence type="ECO:0000256" key="10">
    <source>
        <dbReference type="PIRSR" id="PIRSR000817-1"/>
    </source>
</evidence>
<dbReference type="InterPro" id="IPR037160">
    <property type="entry name" value="DNA_Pol_thumb_sf"/>
</dbReference>
<keyword evidence="4 9" id="KW-0808">Transferase</keyword>
<dbReference type="SUPFAM" id="SSF81585">
    <property type="entry name" value="PsbU/PolX domain-like"/>
    <property type="match status" value="1"/>
</dbReference>
<comment type="similarity">
    <text evidence="3 9">Belongs to the DNA polymerase type-X family.</text>
</comment>
<evidence type="ECO:0000256" key="9">
    <source>
        <dbReference type="PIRNR" id="PIRNR000817"/>
    </source>
</evidence>
<dbReference type="GO" id="GO:0006303">
    <property type="term" value="P:double-strand break repair via nonhomologous end joining"/>
    <property type="evidence" value="ECO:0007669"/>
    <property type="project" value="TreeGrafter"/>
</dbReference>
<sequence length="528" mass="60893">MAVNDNKIQNNLSKQNVLLYIMPQKIQKRRLEDMKTGAKKKGIQISQNYSSSVTHVVSEFTNLEQVLRILEVKTEAEIKDQHIVKIAWFIESIKAGHPVPVEIQHKIQLIMPKIQEEEKNVEPVIPEWACQRATPFKHFNEQFTEPLEILEKYAELRDQEQDYSRALAFRRASCVLKSLPYKVTNISSLKNIKDIGGHSSRVIKEILEDGYCQEVEDIVNDPWFHKMKLFSSIFGVGPSTAKKWIEKGWNNLQDINIEDLRNDWRVIWGVAFHEELMDSVSRTEADVFAQIVREEAEKILPGVSVVLTGGFRRGKPIGHDVDLLLTHPDVGSEIGLLATLLQRLEEKELILCGNHERSSFSPEVYQRDFKLSMRGQLDHFEKWLGICKFPKTFIEGCSDILTQINVTKKSVIKGSLDDCDEPKTKFRKLSSKALSPVDVFKSKRDWKARRVDLIISPFDQHYYALVGWTGNKHFNRDLRLYSQRVLNMKLTSHGLYDLSKNVTVPASSEKEVFENLNLTFREPSDRNC</sequence>
<dbReference type="Gene3D" id="3.30.460.10">
    <property type="entry name" value="Beta Polymerase, domain 2"/>
    <property type="match status" value="1"/>
</dbReference>
<dbReference type="PRINTS" id="PR00869">
    <property type="entry name" value="DNAPOLX"/>
</dbReference>
<gene>
    <name evidence="12" type="ORF">SNE40_012899</name>
</gene>
<dbReference type="Gene3D" id="1.10.150.110">
    <property type="entry name" value="DNA polymerase beta, N-terminal domain-like"/>
    <property type="match status" value="1"/>
</dbReference>
<dbReference type="PROSITE" id="PS50172">
    <property type="entry name" value="BRCT"/>
    <property type="match status" value="1"/>
</dbReference>
<dbReference type="InterPro" id="IPR022312">
    <property type="entry name" value="DNA_pol_X"/>
</dbReference>
<dbReference type="AlphaFoldDB" id="A0AAN8PMH9"/>
<dbReference type="Gene3D" id="3.30.210.10">
    <property type="entry name" value="DNA polymerase, thumb domain"/>
    <property type="match status" value="1"/>
</dbReference>
<dbReference type="Gene3D" id="3.40.50.10190">
    <property type="entry name" value="BRCT domain"/>
    <property type="match status" value="1"/>
</dbReference>
<protein>
    <recommendedName>
        <fullName evidence="11">BRCT domain-containing protein</fullName>
    </recommendedName>
</protein>
<feature type="binding site" evidence="10">
    <location>
        <position position="322"/>
    </location>
    <ligand>
        <name>Mg(2+)</name>
        <dbReference type="ChEBI" id="CHEBI:18420"/>
    </ligand>
</feature>
<dbReference type="PIRSF" id="PIRSF000817">
    <property type="entry name" value="DNA_NT"/>
    <property type="match status" value="1"/>
</dbReference>
<dbReference type="PANTHER" id="PTHR11276">
    <property type="entry name" value="DNA POLYMERASE TYPE-X FAMILY MEMBER"/>
    <property type="match status" value="1"/>
</dbReference>
<dbReference type="GO" id="GO:0005634">
    <property type="term" value="C:nucleus"/>
    <property type="evidence" value="ECO:0007669"/>
    <property type="project" value="UniProtKB-SubCell"/>
</dbReference>
<dbReference type="GO" id="GO:0003677">
    <property type="term" value="F:DNA binding"/>
    <property type="evidence" value="ECO:0007669"/>
    <property type="project" value="UniProtKB-UniRule"/>
</dbReference>
<evidence type="ECO:0000256" key="6">
    <source>
        <dbReference type="ARBA" id="ARBA00022723"/>
    </source>
</evidence>
<dbReference type="InterPro" id="IPR001357">
    <property type="entry name" value="BRCT_dom"/>
</dbReference>
<dbReference type="PRINTS" id="PR00871">
    <property type="entry name" value="DNAPOLXTDT"/>
</dbReference>
<evidence type="ECO:0000256" key="1">
    <source>
        <dbReference type="ARBA" id="ARBA00001946"/>
    </source>
</evidence>
<dbReference type="Gene3D" id="1.10.150.20">
    <property type="entry name" value="5' to 3' exonuclease, C-terminal subdomain"/>
    <property type="match status" value="1"/>
</dbReference>
<dbReference type="Pfam" id="PF14716">
    <property type="entry name" value="HHH_8"/>
    <property type="match status" value="1"/>
</dbReference>
<feature type="binding site" evidence="10">
    <location>
        <position position="452"/>
    </location>
    <ligand>
        <name>Mg(2+)</name>
        <dbReference type="ChEBI" id="CHEBI:18420"/>
    </ligand>
</feature>
<accession>A0AAN8PMH9</accession>
<feature type="binding site" evidence="10">
    <location>
        <position position="320"/>
    </location>
    <ligand>
        <name>Mg(2+)</name>
        <dbReference type="ChEBI" id="CHEBI:18420"/>
    </ligand>
</feature>
<evidence type="ECO:0000256" key="3">
    <source>
        <dbReference type="ARBA" id="ARBA00008323"/>
    </source>
</evidence>
<keyword evidence="6 9" id="KW-0479">Metal-binding</keyword>
<dbReference type="InterPro" id="IPR028207">
    <property type="entry name" value="DNA_pol_B_palm_palm"/>
</dbReference>
<dbReference type="InterPro" id="IPR036420">
    <property type="entry name" value="BRCT_dom_sf"/>
</dbReference>
<keyword evidence="5 9" id="KW-0548">Nucleotidyltransferase</keyword>
<evidence type="ECO:0000256" key="4">
    <source>
        <dbReference type="ARBA" id="ARBA00022679"/>
    </source>
</evidence>
<dbReference type="SUPFAM" id="SSF81301">
    <property type="entry name" value="Nucleotidyltransferase"/>
    <property type="match status" value="1"/>
</dbReference>
<name>A0AAN8PMH9_PATCE</name>
<dbReference type="SUPFAM" id="SSF47802">
    <property type="entry name" value="DNA polymerase beta, N-terminal domain-like"/>
    <property type="match status" value="1"/>
</dbReference>
<dbReference type="GO" id="GO:0003887">
    <property type="term" value="F:DNA-directed DNA polymerase activity"/>
    <property type="evidence" value="ECO:0007669"/>
    <property type="project" value="UniProtKB-UniRule"/>
</dbReference>
<dbReference type="Proteomes" id="UP001347796">
    <property type="component" value="Unassembled WGS sequence"/>
</dbReference>
<dbReference type="InterPro" id="IPR002054">
    <property type="entry name" value="DNA-dir_DNA_pol_X"/>
</dbReference>
<dbReference type="InterPro" id="IPR001726">
    <property type="entry name" value="TdT/Mu"/>
</dbReference>
<comment type="subcellular location">
    <subcellularLocation>
        <location evidence="2 9">Nucleus</location>
    </subcellularLocation>
</comment>
<dbReference type="InterPro" id="IPR043519">
    <property type="entry name" value="NT_sf"/>
</dbReference>
<dbReference type="FunFam" id="1.10.150.110:FF:000003">
    <property type="entry name" value="DNA polymerase mu"/>
    <property type="match status" value="1"/>
</dbReference>
<dbReference type="PROSITE" id="PS00522">
    <property type="entry name" value="DNA_POLYMERASE_X"/>
    <property type="match status" value="1"/>
</dbReference>
<dbReference type="SUPFAM" id="SSF52113">
    <property type="entry name" value="BRCT domain"/>
    <property type="match status" value="1"/>
</dbReference>
<keyword evidence="7 9" id="KW-0460">Magnesium</keyword>
<organism evidence="12 13">
    <name type="scientific">Patella caerulea</name>
    <name type="common">Rayed Mediterranean limpet</name>
    <dbReference type="NCBI Taxonomy" id="87958"/>
    <lineage>
        <taxon>Eukaryota</taxon>
        <taxon>Metazoa</taxon>
        <taxon>Spiralia</taxon>
        <taxon>Lophotrochozoa</taxon>
        <taxon>Mollusca</taxon>
        <taxon>Gastropoda</taxon>
        <taxon>Patellogastropoda</taxon>
        <taxon>Patelloidea</taxon>
        <taxon>Patellidae</taxon>
        <taxon>Patella</taxon>
    </lineage>
</organism>
<dbReference type="InterPro" id="IPR029398">
    <property type="entry name" value="PolB_thumb"/>
</dbReference>
<evidence type="ECO:0000259" key="11">
    <source>
        <dbReference type="PROSITE" id="PS50172"/>
    </source>
</evidence>
<evidence type="ECO:0000256" key="2">
    <source>
        <dbReference type="ARBA" id="ARBA00004123"/>
    </source>
</evidence>
<dbReference type="Pfam" id="PF10391">
    <property type="entry name" value="DNA_pol_lambd_f"/>
    <property type="match status" value="1"/>
</dbReference>
<comment type="cofactor">
    <cofactor evidence="1 10">
        <name>Mg(2+)</name>
        <dbReference type="ChEBI" id="CHEBI:18420"/>
    </cofactor>
</comment>
<dbReference type="Pfam" id="PF14792">
    <property type="entry name" value="DNA_pol_B_palm"/>
    <property type="match status" value="1"/>
</dbReference>
<evidence type="ECO:0000256" key="8">
    <source>
        <dbReference type="ARBA" id="ARBA00023242"/>
    </source>
</evidence>
<dbReference type="GO" id="GO:0046872">
    <property type="term" value="F:metal ion binding"/>
    <property type="evidence" value="ECO:0007669"/>
    <property type="project" value="UniProtKB-UniRule"/>
</dbReference>
<evidence type="ECO:0000256" key="5">
    <source>
        <dbReference type="ARBA" id="ARBA00022695"/>
    </source>
</evidence>
<dbReference type="InterPro" id="IPR018944">
    <property type="entry name" value="DNA_pol_lambd_fingers_domain"/>
</dbReference>
<comment type="caution">
    <text evidence="12">The sequence shown here is derived from an EMBL/GenBank/DDBJ whole genome shotgun (WGS) entry which is preliminary data.</text>
</comment>
<dbReference type="SMART" id="SM00483">
    <property type="entry name" value="POLXc"/>
    <property type="match status" value="1"/>
</dbReference>
<proteinExistence type="inferred from homology"/>
<evidence type="ECO:0000313" key="13">
    <source>
        <dbReference type="Proteomes" id="UP001347796"/>
    </source>
</evidence>
<evidence type="ECO:0000313" key="12">
    <source>
        <dbReference type="EMBL" id="KAK6178063.1"/>
    </source>
</evidence>
<dbReference type="Pfam" id="PF14791">
    <property type="entry name" value="DNA_pol_B_thumb"/>
    <property type="match status" value="1"/>
</dbReference>
<evidence type="ECO:0000256" key="7">
    <source>
        <dbReference type="ARBA" id="ARBA00022842"/>
    </source>
</evidence>
<dbReference type="PANTHER" id="PTHR11276:SF40">
    <property type="entry name" value="BRCT DOMAIN-CONTAINING PROTEIN"/>
    <property type="match status" value="1"/>
</dbReference>